<name>A0A3B0Y8H7_9ZZZZ</name>
<gene>
    <name evidence="1" type="ORF">MNBD_GAMMA09-779</name>
</gene>
<evidence type="ECO:0000313" key="1">
    <source>
        <dbReference type="EMBL" id="VAW64874.1"/>
    </source>
</evidence>
<sequence length="79" mass="9003">MKYTFKAIKYSRNVNLFENSYSDHEAAMQAAFAYVDLYVDNNKAIEELVKTAIKGGTDTSLSFTHDDTTFIIEPENNLQ</sequence>
<organism evidence="1">
    <name type="scientific">hydrothermal vent metagenome</name>
    <dbReference type="NCBI Taxonomy" id="652676"/>
    <lineage>
        <taxon>unclassified sequences</taxon>
        <taxon>metagenomes</taxon>
        <taxon>ecological metagenomes</taxon>
    </lineage>
</organism>
<reference evidence="1" key="1">
    <citation type="submission" date="2018-06" db="EMBL/GenBank/DDBJ databases">
        <authorList>
            <person name="Zhirakovskaya E."/>
        </authorList>
    </citation>
    <scope>NUCLEOTIDE SEQUENCE</scope>
</reference>
<dbReference type="EMBL" id="UOFI01000058">
    <property type="protein sequence ID" value="VAW64874.1"/>
    <property type="molecule type" value="Genomic_DNA"/>
</dbReference>
<protein>
    <submittedName>
        <fullName evidence="1">Uncharacterized protein</fullName>
    </submittedName>
</protein>
<proteinExistence type="predicted"/>
<accession>A0A3B0Y8H7</accession>
<dbReference type="AlphaFoldDB" id="A0A3B0Y8H7"/>